<evidence type="ECO:0000313" key="2">
    <source>
        <dbReference type="EMBL" id="MBP1995652.1"/>
    </source>
</evidence>
<evidence type="ECO:0000313" key="3">
    <source>
        <dbReference type="Proteomes" id="UP001519287"/>
    </source>
</evidence>
<dbReference type="SUPFAM" id="SSF88713">
    <property type="entry name" value="Glycoside hydrolase/deacetylase"/>
    <property type="match status" value="1"/>
</dbReference>
<dbReference type="InterPro" id="IPR011330">
    <property type="entry name" value="Glyco_hydro/deAcase_b/a-brl"/>
</dbReference>
<dbReference type="PROSITE" id="PS51677">
    <property type="entry name" value="NODB"/>
    <property type="match status" value="1"/>
</dbReference>
<keyword evidence="3" id="KW-1185">Reference proteome</keyword>
<dbReference type="CDD" id="cd10917">
    <property type="entry name" value="CE4_NodB_like_6s_7s"/>
    <property type="match status" value="1"/>
</dbReference>
<gene>
    <name evidence="2" type="ORF">J2Z66_007294</name>
</gene>
<proteinExistence type="predicted"/>
<name>A0ABS4J735_9BACL</name>
<dbReference type="EMBL" id="JAGGLB010000037">
    <property type="protein sequence ID" value="MBP1995652.1"/>
    <property type="molecule type" value="Genomic_DNA"/>
</dbReference>
<comment type="caution">
    <text evidence="2">The sequence shown here is derived from an EMBL/GenBank/DDBJ whole genome shotgun (WGS) entry which is preliminary data.</text>
</comment>
<organism evidence="2 3">
    <name type="scientific">Paenibacillus eucommiae</name>
    <dbReference type="NCBI Taxonomy" id="1355755"/>
    <lineage>
        <taxon>Bacteria</taxon>
        <taxon>Bacillati</taxon>
        <taxon>Bacillota</taxon>
        <taxon>Bacilli</taxon>
        <taxon>Bacillales</taxon>
        <taxon>Paenibacillaceae</taxon>
        <taxon>Paenibacillus</taxon>
    </lineage>
</organism>
<dbReference type="RefSeq" id="WP_312894936.1">
    <property type="nucleotide sequence ID" value="NZ_JAGGLB010000037.1"/>
</dbReference>
<accession>A0ABS4J735</accession>
<evidence type="ECO:0000259" key="1">
    <source>
        <dbReference type="PROSITE" id="PS51677"/>
    </source>
</evidence>
<feature type="domain" description="NodB homology" evidence="1">
    <location>
        <begin position="84"/>
        <end position="267"/>
    </location>
</feature>
<dbReference type="Gene3D" id="3.20.20.370">
    <property type="entry name" value="Glycoside hydrolase/deacetylase"/>
    <property type="match status" value="1"/>
</dbReference>
<dbReference type="PANTHER" id="PTHR10587">
    <property type="entry name" value="GLYCOSYL TRANSFERASE-RELATED"/>
    <property type="match status" value="1"/>
</dbReference>
<reference evidence="2 3" key="1">
    <citation type="submission" date="2021-03" db="EMBL/GenBank/DDBJ databases">
        <title>Genomic Encyclopedia of Type Strains, Phase IV (KMG-IV): sequencing the most valuable type-strain genomes for metagenomic binning, comparative biology and taxonomic classification.</title>
        <authorList>
            <person name="Goeker M."/>
        </authorList>
    </citation>
    <scope>NUCLEOTIDE SEQUENCE [LARGE SCALE GENOMIC DNA]</scope>
    <source>
        <strain evidence="2 3">DSM 26048</strain>
    </source>
</reference>
<dbReference type="InterPro" id="IPR002509">
    <property type="entry name" value="NODB_dom"/>
</dbReference>
<dbReference type="Pfam" id="PF01522">
    <property type="entry name" value="Polysacc_deac_1"/>
    <property type="match status" value="1"/>
</dbReference>
<protein>
    <submittedName>
        <fullName evidence="2">Peptidoglycan/xylan/chitin deacetylase (PgdA/CDA1 family)</fullName>
    </submittedName>
</protein>
<dbReference type="InterPro" id="IPR050248">
    <property type="entry name" value="Polysacc_deacetylase_ArnD"/>
</dbReference>
<sequence length="280" mass="31631">MQFRYVPLPTMLYQPFQPSAGSYGRFPIHSPYALPSASGYWYRTHQPELQGGSERMDERPPQVERIDWAEQFPNEIILHGPPTKEVALTFDDGPDEVWTPQVLDGLREFGVKATFFCVGQRIQANPDVFLRMIREGHNVGNHSWNHPNLAKIPLAAAMEQINKTDEEMYRVAGIRSLLFRPPYGALTEELIRELIRLKKKTILWNVDSLDWNQITANQVAANILSHAGPGSIVLQHSAGGVGQSLQNTVNALPYVIQTLWKRGYALRTISDLLNLPAYST</sequence>
<dbReference type="Proteomes" id="UP001519287">
    <property type="component" value="Unassembled WGS sequence"/>
</dbReference>